<gene>
    <name evidence="2" type="ORF">VSP0166_LOCUS11409</name>
</gene>
<name>A0A7S4MJK3_9EUKA</name>
<organism evidence="2">
    <name type="scientific">Vannella robusta</name>
    <dbReference type="NCBI Taxonomy" id="1487602"/>
    <lineage>
        <taxon>Eukaryota</taxon>
        <taxon>Amoebozoa</taxon>
        <taxon>Discosea</taxon>
        <taxon>Flabellinia</taxon>
        <taxon>Vannellidae</taxon>
        <taxon>Vannella</taxon>
    </lineage>
</organism>
<feature type="compositionally biased region" description="Basic and acidic residues" evidence="1">
    <location>
        <begin position="123"/>
        <end position="152"/>
    </location>
</feature>
<feature type="region of interest" description="Disordered" evidence="1">
    <location>
        <begin position="61"/>
        <end position="162"/>
    </location>
</feature>
<protein>
    <submittedName>
        <fullName evidence="2">Uncharacterized protein</fullName>
    </submittedName>
</protein>
<reference evidence="2" key="1">
    <citation type="submission" date="2021-01" db="EMBL/GenBank/DDBJ databases">
        <authorList>
            <person name="Corre E."/>
            <person name="Pelletier E."/>
            <person name="Niang G."/>
            <person name="Scheremetjew M."/>
            <person name="Finn R."/>
            <person name="Kale V."/>
            <person name="Holt S."/>
            <person name="Cochrane G."/>
            <person name="Meng A."/>
            <person name="Brown T."/>
            <person name="Cohen L."/>
        </authorList>
    </citation>
    <scope>NUCLEOTIDE SEQUENCE</scope>
    <source>
        <strain evidence="2">DIVA3 518/3/11/1/6</strain>
    </source>
</reference>
<sequence length="162" mass="19271">MREELAQIDLDLSNRVAFIEYLLFRYKKTLKDLFTAKPNAALLAKLEQAINQYKAVFEEKKQREEKMADLERRAQSGDNRAKSELRRMQMDDPASEAKNEMQALQQKLAAKRALKNPQEEEERLYREEQQRVAEQKAQEEAEEKRKREESRNRLKNRAALWS</sequence>
<accession>A0A7S4MJK3</accession>
<dbReference type="EMBL" id="HBKP01016109">
    <property type="protein sequence ID" value="CAE2226746.1"/>
    <property type="molecule type" value="Transcribed_RNA"/>
</dbReference>
<evidence type="ECO:0000256" key="1">
    <source>
        <dbReference type="SAM" id="MobiDB-lite"/>
    </source>
</evidence>
<feature type="compositionally biased region" description="Basic and acidic residues" evidence="1">
    <location>
        <begin position="61"/>
        <end position="99"/>
    </location>
</feature>
<proteinExistence type="predicted"/>
<dbReference type="AlphaFoldDB" id="A0A7S4MJK3"/>
<evidence type="ECO:0000313" key="2">
    <source>
        <dbReference type="EMBL" id="CAE2226746.1"/>
    </source>
</evidence>